<feature type="domain" description="Phosphoribosyltransferase" evidence="14">
    <location>
        <begin position="46"/>
        <end position="173"/>
    </location>
</feature>
<evidence type="ECO:0000256" key="10">
    <source>
        <dbReference type="ARBA" id="ARBA00022726"/>
    </source>
</evidence>
<dbReference type="Pfam" id="PF00156">
    <property type="entry name" value="Pribosyltran"/>
    <property type="match status" value="1"/>
</dbReference>
<dbReference type="GO" id="GO:0005829">
    <property type="term" value="C:cytosol"/>
    <property type="evidence" value="ECO:0007669"/>
    <property type="project" value="TreeGrafter"/>
</dbReference>
<comment type="subcellular location">
    <subcellularLocation>
        <location evidence="2 13">Cytoplasm</location>
    </subcellularLocation>
</comment>
<comment type="similarity">
    <text evidence="4 13">Belongs to the purine/pyrimidine phosphoribosyltransferase family.</text>
</comment>
<dbReference type="InterPro" id="IPR000836">
    <property type="entry name" value="PRTase_dom"/>
</dbReference>
<keyword evidence="12 13" id="KW-0460">Magnesium</keyword>
<dbReference type="GO" id="GO:0006166">
    <property type="term" value="P:purine ribonucleoside salvage"/>
    <property type="evidence" value="ECO:0007669"/>
    <property type="project" value="UniProtKB-KW"/>
</dbReference>
<dbReference type="Proteomes" id="UP000485058">
    <property type="component" value="Unassembled WGS sequence"/>
</dbReference>
<feature type="non-terminal residue" evidence="15">
    <location>
        <position position="189"/>
    </location>
</feature>
<protein>
    <recommendedName>
        <fullName evidence="5 13">Hypoxanthine phosphoribosyltransferase</fullName>
        <ecNumber evidence="5 13">2.4.2.8</ecNumber>
    </recommendedName>
</protein>
<dbReference type="AlphaFoldDB" id="A0A699ZKG8"/>
<comment type="pathway">
    <text evidence="3 13">Purine metabolism; IMP biosynthesis via salvage pathway; IMP from hypoxanthine: step 1/1.</text>
</comment>
<dbReference type="NCBIfam" id="TIGR01203">
    <property type="entry name" value="HGPRTase"/>
    <property type="match status" value="1"/>
</dbReference>
<proteinExistence type="inferred from homology"/>
<dbReference type="GO" id="GO:0004422">
    <property type="term" value="F:hypoxanthine phosphoribosyltransferase activity"/>
    <property type="evidence" value="ECO:0007669"/>
    <property type="project" value="InterPro"/>
</dbReference>
<dbReference type="GO" id="GO:0032263">
    <property type="term" value="P:GMP salvage"/>
    <property type="evidence" value="ECO:0007669"/>
    <property type="project" value="TreeGrafter"/>
</dbReference>
<sequence>QGNAIQRSNVQVQVVINSRSQRADADIDKVLLSTEQLNEILDYMGRQIGHEYQDKELLVLGVLKGGFMFTTLEVDFFKASSYGTGTSSSGSVKLDESFDLSSIKGKHVLVAEDIIDTGLTMSSLVSLLRRSGAMSVRVAVLLDKRARRKVTFDPDFVGMYMGEEFVVGYGIDFAERYRWLPYIGVPKPE</sequence>
<evidence type="ECO:0000256" key="4">
    <source>
        <dbReference type="ARBA" id="ARBA00008391"/>
    </source>
</evidence>
<evidence type="ECO:0000256" key="1">
    <source>
        <dbReference type="ARBA" id="ARBA00001946"/>
    </source>
</evidence>
<dbReference type="EMBL" id="BLLF01002118">
    <property type="protein sequence ID" value="GFH22761.1"/>
    <property type="molecule type" value="Genomic_DNA"/>
</dbReference>
<dbReference type="GO" id="GO:0046100">
    <property type="term" value="P:hypoxanthine metabolic process"/>
    <property type="evidence" value="ECO:0007669"/>
    <property type="project" value="TreeGrafter"/>
</dbReference>
<comment type="catalytic activity">
    <reaction evidence="13">
        <text>IMP + diphosphate = hypoxanthine + 5-phospho-alpha-D-ribose 1-diphosphate</text>
        <dbReference type="Rhea" id="RHEA:17973"/>
        <dbReference type="ChEBI" id="CHEBI:17368"/>
        <dbReference type="ChEBI" id="CHEBI:33019"/>
        <dbReference type="ChEBI" id="CHEBI:58017"/>
        <dbReference type="ChEBI" id="CHEBI:58053"/>
        <dbReference type="EC" id="2.4.2.8"/>
    </reaction>
</comment>
<evidence type="ECO:0000256" key="11">
    <source>
        <dbReference type="ARBA" id="ARBA00022741"/>
    </source>
</evidence>
<comment type="caution">
    <text evidence="15">The sequence shown here is derived from an EMBL/GenBank/DDBJ whole genome shotgun (WGS) entry which is preliminary data.</text>
</comment>
<evidence type="ECO:0000256" key="8">
    <source>
        <dbReference type="ARBA" id="ARBA00022679"/>
    </source>
</evidence>
<dbReference type="GO" id="GO:0000287">
    <property type="term" value="F:magnesium ion binding"/>
    <property type="evidence" value="ECO:0007669"/>
    <property type="project" value="TreeGrafter"/>
</dbReference>
<dbReference type="GO" id="GO:0032264">
    <property type="term" value="P:IMP salvage"/>
    <property type="evidence" value="ECO:0007669"/>
    <property type="project" value="UniProtKB-UniPathway"/>
</dbReference>
<name>A0A699ZKG8_HAELA</name>
<evidence type="ECO:0000256" key="3">
    <source>
        <dbReference type="ARBA" id="ARBA00004669"/>
    </source>
</evidence>
<evidence type="ECO:0000313" key="16">
    <source>
        <dbReference type="Proteomes" id="UP000485058"/>
    </source>
</evidence>
<dbReference type="UniPathway" id="UPA00591">
    <property type="reaction ID" value="UER00648"/>
</dbReference>
<evidence type="ECO:0000313" key="15">
    <source>
        <dbReference type="EMBL" id="GFH22761.1"/>
    </source>
</evidence>
<dbReference type="GO" id="GO:0006178">
    <property type="term" value="P:guanine salvage"/>
    <property type="evidence" value="ECO:0007669"/>
    <property type="project" value="TreeGrafter"/>
</dbReference>
<evidence type="ECO:0000256" key="9">
    <source>
        <dbReference type="ARBA" id="ARBA00022723"/>
    </source>
</evidence>
<dbReference type="InterPro" id="IPR005904">
    <property type="entry name" value="Hxn_phspho_trans"/>
</dbReference>
<evidence type="ECO:0000256" key="13">
    <source>
        <dbReference type="RuleBase" id="RU364099"/>
    </source>
</evidence>
<comment type="cofactor">
    <cofactor evidence="1 13">
        <name>Mg(2+)</name>
        <dbReference type="ChEBI" id="CHEBI:18420"/>
    </cofactor>
</comment>
<dbReference type="InterPro" id="IPR029057">
    <property type="entry name" value="PRTase-like"/>
</dbReference>
<keyword evidence="11 13" id="KW-0547">Nucleotide-binding</keyword>
<evidence type="ECO:0000256" key="5">
    <source>
        <dbReference type="ARBA" id="ARBA00011895"/>
    </source>
</evidence>
<evidence type="ECO:0000256" key="7">
    <source>
        <dbReference type="ARBA" id="ARBA00022676"/>
    </source>
</evidence>
<keyword evidence="7 13" id="KW-0328">Glycosyltransferase</keyword>
<feature type="non-terminal residue" evidence="15">
    <location>
        <position position="1"/>
    </location>
</feature>
<keyword evidence="8 13" id="KW-0808">Transferase</keyword>
<dbReference type="PANTHER" id="PTHR43340:SF1">
    <property type="entry name" value="HYPOXANTHINE PHOSPHORIBOSYLTRANSFERASE"/>
    <property type="match status" value="1"/>
</dbReference>
<dbReference type="EC" id="2.4.2.8" evidence="5 13"/>
<keyword evidence="16" id="KW-1185">Reference proteome</keyword>
<reference evidence="15 16" key="1">
    <citation type="submission" date="2020-02" db="EMBL/GenBank/DDBJ databases">
        <title>Draft genome sequence of Haematococcus lacustris strain NIES-144.</title>
        <authorList>
            <person name="Morimoto D."/>
            <person name="Nakagawa S."/>
            <person name="Yoshida T."/>
            <person name="Sawayama S."/>
        </authorList>
    </citation>
    <scope>NUCLEOTIDE SEQUENCE [LARGE SCALE GENOMIC DNA]</scope>
    <source>
        <strain evidence="15 16">NIES-144</strain>
    </source>
</reference>
<dbReference type="InterPro" id="IPR050408">
    <property type="entry name" value="HGPRT"/>
</dbReference>
<evidence type="ECO:0000256" key="6">
    <source>
        <dbReference type="ARBA" id="ARBA00022490"/>
    </source>
</evidence>
<evidence type="ECO:0000256" key="2">
    <source>
        <dbReference type="ARBA" id="ARBA00004496"/>
    </source>
</evidence>
<dbReference type="GO" id="GO:0000166">
    <property type="term" value="F:nucleotide binding"/>
    <property type="evidence" value="ECO:0007669"/>
    <property type="project" value="UniProtKB-KW"/>
</dbReference>
<organism evidence="15 16">
    <name type="scientific">Haematococcus lacustris</name>
    <name type="common">Green alga</name>
    <name type="synonym">Haematococcus pluvialis</name>
    <dbReference type="NCBI Taxonomy" id="44745"/>
    <lineage>
        <taxon>Eukaryota</taxon>
        <taxon>Viridiplantae</taxon>
        <taxon>Chlorophyta</taxon>
        <taxon>core chlorophytes</taxon>
        <taxon>Chlorophyceae</taxon>
        <taxon>CS clade</taxon>
        <taxon>Chlamydomonadales</taxon>
        <taxon>Haematococcaceae</taxon>
        <taxon>Haematococcus</taxon>
    </lineage>
</organism>
<evidence type="ECO:0000256" key="12">
    <source>
        <dbReference type="ARBA" id="ARBA00022842"/>
    </source>
</evidence>
<dbReference type="SUPFAM" id="SSF53271">
    <property type="entry name" value="PRTase-like"/>
    <property type="match status" value="1"/>
</dbReference>
<keyword evidence="9 13" id="KW-0479">Metal-binding</keyword>
<keyword evidence="10 13" id="KW-0660">Purine salvage</keyword>
<keyword evidence="6 13" id="KW-0963">Cytoplasm</keyword>
<dbReference type="Gene3D" id="3.40.50.2020">
    <property type="match status" value="1"/>
</dbReference>
<evidence type="ECO:0000259" key="14">
    <source>
        <dbReference type="Pfam" id="PF00156"/>
    </source>
</evidence>
<dbReference type="PANTHER" id="PTHR43340">
    <property type="entry name" value="HYPOXANTHINE-GUANINE PHOSPHORIBOSYLTRANSFERASE"/>
    <property type="match status" value="1"/>
</dbReference>
<gene>
    <name evidence="15" type="ORF">HaLaN_20273</name>
</gene>
<dbReference type="CDD" id="cd06223">
    <property type="entry name" value="PRTases_typeI"/>
    <property type="match status" value="1"/>
</dbReference>
<accession>A0A699ZKG8</accession>